<name>A0A9P5E3V6_9HYPO</name>
<dbReference type="AlphaFoldDB" id="A0A9P5E3V6"/>
<protein>
    <submittedName>
        <fullName evidence="6">Tripeptidyl aminopeptidase</fullName>
    </submittedName>
</protein>
<evidence type="ECO:0000259" key="5">
    <source>
        <dbReference type="Pfam" id="PF08386"/>
    </source>
</evidence>
<dbReference type="PANTHER" id="PTHR43248">
    <property type="entry name" value="2-SUCCINYL-6-HYDROXY-2,4-CYCLOHEXADIENE-1-CARBOXYLATE SYNTHASE"/>
    <property type="match status" value="1"/>
</dbReference>
<dbReference type="PANTHER" id="PTHR43248:SF25">
    <property type="entry name" value="AB HYDROLASE-1 DOMAIN-CONTAINING PROTEIN-RELATED"/>
    <property type="match status" value="1"/>
</dbReference>
<proteinExistence type="inferred from homology"/>
<keyword evidence="7" id="KW-1185">Reference proteome</keyword>
<comment type="similarity">
    <text evidence="1">Belongs to the peptidase S33 family.</text>
</comment>
<dbReference type="Proteomes" id="UP000730481">
    <property type="component" value="Unassembled WGS sequence"/>
</dbReference>
<dbReference type="Pfam" id="PF08386">
    <property type="entry name" value="Abhydrolase_4"/>
    <property type="match status" value="1"/>
</dbReference>
<dbReference type="SUPFAM" id="SSF53474">
    <property type="entry name" value="alpha/beta-Hydrolases"/>
    <property type="match status" value="1"/>
</dbReference>
<evidence type="ECO:0000313" key="6">
    <source>
        <dbReference type="EMBL" id="KAF4343903.1"/>
    </source>
</evidence>
<feature type="domain" description="AB hydrolase-1" evidence="4">
    <location>
        <begin position="97"/>
        <end position="255"/>
    </location>
</feature>
<reference evidence="6" key="2">
    <citation type="submission" date="2020-02" db="EMBL/GenBank/DDBJ databases">
        <title>Identification and distribution of gene clusters putatively required for synthesis of sphingolipid metabolism inhibitors in phylogenetically diverse species of the filamentous fungus Fusarium.</title>
        <authorList>
            <person name="Kim H.-S."/>
            <person name="Busman M."/>
            <person name="Brown D.W."/>
            <person name="Divon H."/>
            <person name="Uhlig S."/>
            <person name="Proctor R.H."/>
        </authorList>
    </citation>
    <scope>NUCLEOTIDE SEQUENCE</scope>
    <source>
        <strain evidence="6">NRRL 25174</strain>
    </source>
</reference>
<dbReference type="Gene3D" id="3.40.50.1820">
    <property type="entry name" value="alpha/beta hydrolase"/>
    <property type="match status" value="1"/>
</dbReference>
<dbReference type="InterPro" id="IPR000073">
    <property type="entry name" value="AB_hydrolase_1"/>
</dbReference>
<reference evidence="6" key="1">
    <citation type="journal article" date="2017" name="Mycologia">
        <title>Fusarium algeriense, sp. nov., a novel toxigenic crown rot pathogen of durum wheat from Algeria is nested in the Fusarium burgessii species complex.</title>
        <authorList>
            <person name="Laraba I."/>
            <person name="Keddad A."/>
            <person name="Boureghda H."/>
            <person name="Abdallah N."/>
            <person name="Vaughan M.M."/>
            <person name="Proctor R.H."/>
            <person name="Busman M."/>
            <person name="O'Donnell K."/>
        </authorList>
    </citation>
    <scope>NUCLEOTIDE SEQUENCE</scope>
    <source>
        <strain evidence="6">NRRL 25174</strain>
    </source>
</reference>
<evidence type="ECO:0000256" key="1">
    <source>
        <dbReference type="ARBA" id="ARBA00010088"/>
    </source>
</evidence>
<feature type="signal peptide" evidence="3">
    <location>
        <begin position="1"/>
        <end position="18"/>
    </location>
</feature>
<feature type="chain" id="PRO_5040270146" evidence="3">
    <location>
        <begin position="19"/>
        <end position="421"/>
    </location>
</feature>
<evidence type="ECO:0000313" key="7">
    <source>
        <dbReference type="Proteomes" id="UP000730481"/>
    </source>
</evidence>
<evidence type="ECO:0000259" key="4">
    <source>
        <dbReference type="Pfam" id="PF00561"/>
    </source>
</evidence>
<dbReference type="Pfam" id="PF00561">
    <property type="entry name" value="Abhydrolase_1"/>
    <property type="match status" value="1"/>
</dbReference>
<keyword evidence="2" id="KW-0378">Hydrolase</keyword>
<evidence type="ECO:0000256" key="2">
    <source>
        <dbReference type="ARBA" id="ARBA00022801"/>
    </source>
</evidence>
<feature type="domain" description="Peptidase S33 tripeptidyl aminopeptidase-like C-terminal" evidence="5">
    <location>
        <begin position="368"/>
        <end position="418"/>
    </location>
</feature>
<dbReference type="InterPro" id="IPR013595">
    <property type="entry name" value="Pept_S33_TAP-like_C"/>
</dbReference>
<dbReference type="EMBL" id="PVQB02000073">
    <property type="protein sequence ID" value="KAF4343903.1"/>
    <property type="molecule type" value="Genomic_DNA"/>
</dbReference>
<gene>
    <name evidence="6" type="ORF">FBEOM_2138</name>
</gene>
<evidence type="ECO:0000256" key="3">
    <source>
        <dbReference type="SAM" id="SignalP"/>
    </source>
</evidence>
<sequence>MKFMSTILTHLFLQSTQAALLPEDGPATIPEARDSLGSSIVWTKCKLPKGLDSKRVPKVDCASLPVPLDYTKKYSGKDIQLDLIRFRATKKPFKGSIIVNPGGPGGSGVQLVLGRGPQMAKIVGGHHDIIGFDPRGTGNTLLPSSDPGFVGLLLSGAYGLVQQARSDQEWMDYAWQYTGNITETFFVVKPENMRFYGTAFVARDILAIANALGEGRKINYWGMSYGTVLGQVLASMFPDRIGRMLLDGNLLADDYVTNFGANGIRETEKALTHFSDQCISAGPEMCSVATELSKRGGILQVFGYVELAHRLKSALNSDLNKFNISSPFGESEENGVSHLAILCGDSSFRAESPGDLFSFYQDQRSQSPFVDAELLSSLPCVQWKVRAAEPINLRRLQKVETKSPILIVNGAYDPVTPLGDA</sequence>
<keyword evidence="3" id="KW-0732">Signal</keyword>
<accession>A0A9P5E3V6</accession>
<comment type="caution">
    <text evidence="6">The sequence shown here is derived from an EMBL/GenBank/DDBJ whole genome shotgun (WGS) entry which is preliminary data.</text>
</comment>
<keyword evidence="6" id="KW-0031">Aminopeptidase</keyword>
<dbReference type="InterPro" id="IPR051601">
    <property type="entry name" value="Serine_prot/Carboxylest_S33"/>
</dbReference>
<organism evidence="6 7">
    <name type="scientific">Fusarium beomiforme</name>
    <dbReference type="NCBI Taxonomy" id="44412"/>
    <lineage>
        <taxon>Eukaryota</taxon>
        <taxon>Fungi</taxon>
        <taxon>Dikarya</taxon>
        <taxon>Ascomycota</taxon>
        <taxon>Pezizomycotina</taxon>
        <taxon>Sordariomycetes</taxon>
        <taxon>Hypocreomycetidae</taxon>
        <taxon>Hypocreales</taxon>
        <taxon>Nectriaceae</taxon>
        <taxon>Fusarium</taxon>
        <taxon>Fusarium burgessii species complex</taxon>
    </lineage>
</organism>
<dbReference type="OrthoDB" id="3900342at2759"/>
<keyword evidence="6" id="KW-0645">Protease</keyword>
<dbReference type="GO" id="GO:0004177">
    <property type="term" value="F:aminopeptidase activity"/>
    <property type="evidence" value="ECO:0007669"/>
    <property type="project" value="UniProtKB-KW"/>
</dbReference>
<dbReference type="InterPro" id="IPR029058">
    <property type="entry name" value="AB_hydrolase_fold"/>
</dbReference>